<dbReference type="AlphaFoldDB" id="L1INN2"/>
<dbReference type="GO" id="GO:0034063">
    <property type="term" value="P:stress granule assembly"/>
    <property type="evidence" value="ECO:0007669"/>
    <property type="project" value="TreeGrafter"/>
</dbReference>
<dbReference type="PaxDb" id="55529-EKX37420"/>
<gene>
    <name evidence="2" type="ORF">GUITHDRAFT_47758</name>
</gene>
<dbReference type="SMART" id="SM01271">
    <property type="entry name" value="LSM14"/>
    <property type="match status" value="1"/>
</dbReference>
<dbReference type="InterPro" id="IPR025609">
    <property type="entry name" value="Lsm14-like_N"/>
</dbReference>
<feature type="domain" description="Sm" evidence="1">
    <location>
        <begin position="1"/>
        <end position="77"/>
    </location>
</feature>
<dbReference type="Proteomes" id="UP000011087">
    <property type="component" value="Unassembled WGS sequence"/>
</dbReference>
<dbReference type="CDD" id="cd01736">
    <property type="entry name" value="LSm14_N"/>
    <property type="match status" value="1"/>
</dbReference>
<dbReference type="EMBL" id="JH993059">
    <property type="protein sequence ID" value="EKX37420.1"/>
    <property type="molecule type" value="Genomic_DNA"/>
</dbReference>
<dbReference type="HOGENOM" id="CLU_169104_0_0_1"/>
<dbReference type="KEGG" id="gtt:GUITHDRAFT_47758"/>
<dbReference type="EnsemblProtists" id="EKX37420">
    <property type="protein sequence ID" value="EKX37420"/>
    <property type="gene ID" value="GUITHDRAFT_47758"/>
</dbReference>
<dbReference type="eggNOG" id="KOG1073">
    <property type="taxonomic scope" value="Eukaryota"/>
</dbReference>
<dbReference type="PROSITE" id="PS52002">
    <property type="entry name" value="SM"/>
    <property type="match status" value="1"/>
</dbReference>
<dbReference type="GO" id="GO:0003729">
    <property type="term" value="F:mRNA binding"/>
    <property type="evidence" value="ECO:0007669"/>
    <property type="project" value="TreeGrafter"/>
</dbReference>
<name>L1INN2_GUITC</name>
<reference evidence="4" key="2">
    <citation type="submission" date="2012-11" db="EMBL/GenBank/DDBJ databases">
        <authorList>
            <person name="Kuo A."/>
            <person name="Curtis B.A."/>
            <person name="Tanifuji G."/>
            <person name="Burki F."/>
            <person name="Gruber A."/>
            <person name="Irimia M."/>
            <person name="Maruyama S."/>
            <person name="Arias M.C."/>
            <person name="Ball S.G."/>
            <person name="Gile G.H."/>
            <person name="Hirakawa Y."/>
            <person name="Hopkins J.F."/>
            <person name="Rensing S.A."/>
            <person name="Schmutz J."/>
            <person name="Symeonidi A."/>
            <person name="Elias M."/>
            <person name="Eveleigh R.J."/>
            <person name="Herman E.K."/>
            <person name="Klute M.J."/>
            <person name="Nakayama T."/>
            <person name="Obornik M."/>
            <person name="Reyes-Prieto A."/>
            <person name="Armbrust E.V."/>
            <person name="Aves S.J."/>
            <person name="Beiko R.G."/>
            <person name="Coutinho P."/>
            <person name="Dacks J.B."/>
            <person name="Durnford D.G."/>
            <person name="Fast N.M."/>
            <person name="Green B.R."/>
            <person name="Grisdale C."/>
            <person name="Hempe F."/>
            <person name="Henrissat B."/>
            <person name="Hoppner M.P."/>
            <person name="Ishida K.-I."/>
            <person name="Kim E."/>
            <person name="Koreny L."/>
            <person name="Kroth P.G."/>
            <person name="Liu Y."/>
            <person name="Malik S.-B."/>
            <person name="Maier U.G."/>
            <person name="McRose D."/>
            <person name="Mock T."/>
            <person name="Neilson J.A."/>
            <person name="Onodera N.T."/>
            <person name="Poole A.M."/>
            <person name="Pritham E.J."/>
            <person name="Richards T.A."/>
            <person name="Rocap G."/>
            <person name="Roy S.W."/>
            <person name="Sarai C."/>
            <person name="Schaack S."/>
            <person name="Shirato S."/>
            <person name="Slamovits C.H."/>
            <person name="Spencer D.F."/>
            <person name="Suzuki S."/>
            <person name="Worden A.Z."/>
            <person name="Zauner S."/>
            <person name="Barry K."/>
            <person name="Bell C."/>
            <person name="Bharti A.K."/>
            <person name="Crow J.A."/>
            <person name="Grimwood J."/>
            <person name="Kramer R."/>
            <person name="Lindquist E."/>
            <person name="Lucas S."/>
            <person name="Salamov A."/>
            <person name="McFadden G.I."/>
            <person name="Lane C.E."/>
            <person name="Keeling P.J."/>
            <person name="Gray M.W."/>
            <person name="Grigoriev I.V."/>
            <person name="Archibald J.M."/>
        </authorList>
    </citation>
    <scope>NUCLEOTIDE SEQUENCE</scope>
    <source>
        <strain evidence="4">CCMP2712</strain>
    </source>
</reference>
<organism evidence="2">
    <name type="scientific">Guillardia theta (strain CCMP2712)</name>
    <name type="common">Cryptophyte</name>
    <dbReference type="NCBI Taxonomy" id="905079"/>
    <lineage>
        <taxon>Eukaryota</taxon>
        <taxon>Cryptophyceae</taxon>
        <taxon>Pyrenomonadales</taxon>
        <taxon>Geminigeraceae</taxon>
        <taxon>Guillardia</taxon>
    </lineage>
</organism>
<dbReference type="PANTHER" id="PTHR13586:SF0">
    <property type="entry name" value="TRAILER HITCH, ISOFORM H"/>
    <property type="match status" value="1"/>
</dbReference>
<reference evidence="2 4" key="1">
    <citation type="journal article" date="2012" name="Nature">
        <title>Algal genomes reveal evolutionary mosaicism and the fate of nucleomorphs.</title>
        <authorList>
            <consortium name="DOE Joint Genome Institute"/>
            <person name="Curtis B.A."/>
            <person name="Tanifuji G."/>
            <person name="Burki F."/>
            <person name="Gruber A."/>
            <person name="Irimia M."/>
            <person name="Maruyama S."/>
            <person name="Arias M.C."/>
            <person name="Ball S.G."/>
            <person name="Gile G.H."/>
            <person name="Hirakawa Y."/>
            <person name="Hopkins J.F."/>
            <person name="Kuo A."/>
            <person name="Rensing S.A."/>
            <person name="Schmutz J."/>
            <person name="Symeonidi A."/>
            <person name="Elias M."/>
            <person name="Eveleigh R.J."/>
            <person name="Herman E.K."/>
            <person name="Klute M.J."/>
            <person name="Nakayama T."/>
            <person name="Obornik M."/>
            <person name="Reyes-Prieto A."/>
            <person name="Armbrust E.V."/>
            <person name="Aves S.J."/>
            <person name="Beiko R.G."/>
            <person name="Coutinho P."/>
            <person name="Dacks J.B."/>
            <person name="Durnford D.G."/>
            <person name="Fast N.M."/>
            <person name="Green B.R."/>
            <person name="Grisdale C.J."/>
            <person name="Hempel F."/>
            <person name="Henrissat B."/>
            <person name="Hoppner M.P."/>
            <person name="Ishida K."/>
            <person name="Kim E."/>
            <person name="Koreny L."/>
            <person name="Kroth P.G."/>
            <person name="Liu Y."/>
            <person name="Malik S.B."/>
            <person name="Maier U.G."/>
            <person name="McRose D."/>
            <person name="Mock T."/>
            <person name="Neilson J.A."/>
            <person name="Onodera N.T."/>
            <person name="Poole A.M."/>
            <person name="Pritham E.J."/>
            <person name="Richards T.A."/>
            <person name="Rocap G."/>
            <person name="Roy S.W."/>
            <person name="Sarai C."/>
            <person name="Schaack S."/>
            <person name="Shirato S."/>
            <person name="Slamovits C.H."/>
            <person name="Spencer D.F."/>
            <person name="Suzuki S."/>
            <person name="Worden A.Z."/>
            <person name="Zauner S."/>
            <person name="Barry K."/>
            <person name="Bell C."/>
            <person name="Bharti A.K."/>
            <person name="Crow J.A."/>
            <person name="Grimwood J."/>
            <person name="Kramer R."/>
            <person name="Lindquist E."/>
            <person name="Lucas S."/>
            <person name="Salamov A."/>
            <person name="McFadden G.I."/>
            <person name="Lane C.E."/>
            <person name="Keeling P.J."/>
            <person name="Gray M.W."/>
            <person name="Grigoriev I.V."/>
            <person name="Archibald J.M."/>
        </authorList>
    </citation>
    <scope>NUCLEOTIDE SEQUENCE</scope>
    <source>
        <strain evidence="2 4">CCMP2712</strain>
    </source>
</reference>
<dbReference type="OrthoDB" id="21539at2759"/>
<protein>
    <recommendedName>
        <fullName evidence="1">Sm domain-containing protein</fullName>
    </recommendedName>
</protein>
<dbReference type="Gene3D" id="2.30.30.100">
    <property type="match status" value="1"/>
</dbReference>
<dbReference type="Pfam" id="PF12701">
    <property type="entry name" value="LSM14"/>
    <property type="match status" value="1"/>
</dbReference>
<dbReference type="SUPFAM" id="SSF50182">
    <property type="entry name" value="Sm-like ribonucleoproteins"/>
    <property type="match status" value="1"/>
</dbReference>
<evidence type="ECO:0000313" key="2">
    <source>
        <dbReference type="EMBL" id="EKX37420.1"/>
    </source>
</evidence>
<dbReference type="GO" id="GO:0000932">
    <property type="term" value="C:P-body"/>
    <property type="evidence" value="ECO:0007669"/>
    <property type="project" value="TreeGrafter"/>
</dbReference>
<keyword evidence="4" id="KW-1185">Reference proteome</keyword>
<dbReference type="PANTHER" id="PTHR13586">
    <property type="entry name" value="SCD6 PROTEIN-RELATED"/>
    <property type="match status" value="1"/>
</dbReference>
<dbReference type="STRING" id="905079.L1INN2"/>
<dbReference type="RefSeq" id="XP_005824400.1">
    <property type="nucleotide sequence ID" value="XM_005824343.1"/>
</dbReference>
<proteinExistence type="predicted"/>
<sequence>MAQPYIGSRISLISKSEIRYEGTLYTINPTEATVALQHVRSFGTEGRRKDGPQIQPSAEVYEYIIFRGSDIKDLHVL</sequence>
<accession>L1INN2</accession>
<evidence type="ECO:0000313" key="3">
    <source>
        <dbReference type="EnsemblProtists" id="EKX37420"/>
    </source>
</evidence>
<dbReference type="GO" id="GO:0033962">
    <property type="term" value="P:P-body assembly"/>
    <property type="evidence" value="ECO:0007669"/>
    <property type="project" value="TreeGrafter"/>
</dbReference>
<dbReference type="InterPro" id="IPR010920">
    <property type="entry name" value="LSM_dom_sf"/>
</dbReference>
<feature type="non-terminal residue" evidence="2">
    <location>
        <position position="1"/>
    </location>
</feature>
<dbReference type="OMA" id="HAYLFEI"/>
<reference evidence="3" key="3">
    <citation type="submission" date="2015-06" db="UniProtKB">
        <authorList>
            <consortium name="EnsemblProtists"/>
        </authorList>
    </citation>
    <scope>IDENTIFICATION</scope>
</reference>
<dbReference type="InterPro" id="IPR047575">
    <property type="entry name" value="Sm"/>
</dbReference>
<evidence type="ECO:0000313" key="4">
    <source>
        <dbReference type="Proteomes" id="UP000011087"/>
    </source>
</evidence>
<dbReference type="GeneID" id="17294159"/>
<evidence type="ECO:0000259" key="1">
    <source>
        <dbReference type="PROSITE" id="PS52002"/>
    </source>
</evidence>